<evidence type="ECO:0000256" key="4">
    <source>
        <dbReference type="ARBA" id="ARBA00022980"/>
    </source>
</evidence>
<evidence type="ECO:0000313" key="8">
    <source>
        <dbReference type="EMBL" id="GLC88540.1"/>
    </source>
</evidence>
<dbReference type="InterPro" id="IPR036510">
    <property type="entry name" value="Ribosomal_bS20_sf"/>
</dbReference>
<comment type="caution">
    <text evidence="8">The sequence shown here is derived from an EMBL/GenBank/DDBJ whole genome shotgun (WGS) entry which is preliminary data.</text>
</comment>
<organism evidence="8 9">
    <name type="scientific">Lysinibacillus piscis</name>
    <dbReference type="NCBI Taxonomy" id="2518931"/>
    <lineage>
        <taxon>Bacteria</taxon>
        <taxon>Bacillati</taxon>
        <taxon>Bacillota</taxon>
        <taxon>Bacilli</taxon>
        <taxon>Bacillales</taxon>
        <taxon>Bacillaceae</taxon>
        <taxon>Lysinibacillus</taxon>
    </lineage>
</organism>
<dbReference type="GO" id="GO:0005840">
    <property type="term" value="C:ribosome"/>
    <property type="evidence" value="ECO:0007669"/>
    <property type="project" value="UniProtKB-KW"/>
</dbReference>
<evidence type="ECO:0000256" key="2">
    <source>
        <dbReference type="ARBA" id="ARBA00022730"/>
    </source>
</evidence>
<gene>
    <name evidence="7 8" type="primary">rpsT</name>
    <name evidence="8" type="ORF">LYSBPC_16670</name>
</gene>
<dbReference type="EMBL" id="BRZA01000002">
    <property type="protein sequence ID" value="GLC88540.1"/>
    <property type="molecule type" value="Genomic_DNA"/>
</dbReference>
<dbReference type="Gene3D" id="1.20.58.110">
    <property type="entry name" value="Ribosomal protein S20"/>
    <property type="match status" value="1"/>
</dbReference>
<accession>A0ABQ5NJJ2</accession>
<dbReference type="Pfam" id="PF01649">
    <property type="entry name" value="Ribosomal_S20p"/>
    <property type="match status" value="1"/>
</dbReference>
<dbReference type="RefSeq" id="WP_264988303.1">
    <property type="nucleotide sequence ID" value="NZ_BRZA01000002.1"/>
</dbReference>
<evidence type="ECO:0000256" key="3">
    <source>
        <dbReference type="ARBA" id="ARBA00022884"/>
    </source>
</evidence>
<reference evidence="8" key="1">
    <citation type="submission" date="2022-08" db="EMBL/GenBank/DDBJ databases">
        <title>Draft genome sequence of Lysinibacillus sp. strain KH24.</title>
        <authorList>
            <person name="Kanbe H."/>
            <person name="Itoh H."/>
        </authorList>
    </citation>
    <scope>NUCLEOTIDE SEQUENCE</scope>
    <source>
        <strain evidence="8">KH24</strain>
    </source>
</reference>
<dbReference type="PANTHER" id="PTHR33398">
    <property type="entry name" value="30S RIBOSOMAL PROTEIN S20"/>
    <property type="match status" value="1"/>
</dbReference>
<comment type="similarity">
    <text evidence="1 7">Belongs to the bacterial ribosomal protein bS20 family.</text>
</comment>
<dbReference type="PANTHER" id="PTHR33398:SF1">
    <property type="entry name" value="SMALL RIBOSOMAL SUBUNIT PROTEIN BS20C"/>
    <property type="match status" value="1"/>
</dbReference>
<dbReference type="Proteomes" id="UP001065593">
    <property type="component" value="Unassembled WGS sequence"/>
</dbReference>
<comment type="function">
    <text evidence="7">Binds directly to 16S ribosomal RNA.</text>
</comment>
<evidence type="ECO:0000256" key="1">
    <source>
        <dbReference type="ARBA" id="ARBA00007634"/>
    </source>
</evidence>
<dbReference type="HAMAP" id="MF_00500">
    <property type="entry name" value="Ribosomal_bS20"/>
    <property type="match status" value="1"/>
</dbReference>
<keyword evidence="9" id="KW-1185">Reference proteome</keyword>
<protein>
    <recommendedName>
        <fullName evidence="6 7">Small ribosomal subunit protein bS20</fullName>
    </recommendedName>
</protein>
<evidence type="ECO:0000256" key="5">
    <source>
        <dbReference type="ARBA" id="ARBA00023274"/>
    </source>
</evidence>
<keyword evidence="4 7" id="KW-0689">Ribosomal protein</keyword>
<dbReference type="NCBIfam" id="TIGR00029">
    <property type="entry name" value="S20"/>
    <property type="match status" value="1"/>
</dbReference>
<sequence length="82" mass="8702">MPNIKSAIKRVKVNAKANVANSQAKSAMRTTVKKAENAIAANAENVQELVQSAHKALDKAASKGLIHKNAAARKKSRLAKKA</sequence>
<dbReference type="SUPFAM" id="SSF46992">
    <property type="entry name" value="Ribosomal protein S20"/>
    <property type="match status" value="1"/>
</dbReference>
<dbReference type="InterPro" id="IPR002583">
    <property type="entry name" value="Ribosomal_bS20"/>
</dbReference>
<evidence type="ECO:0000256" key="7">
    <source>
        <dbReference type="HAMAP-Rule" id="MF_00500"/>
    </source>
</evidence>
<name>A0ABQ5NJJ2_9BACI</name>
<keyword evidence="3 7" id="KW-0694">RNA-binding</keyword>
<keyword evidence="2 7" id="KW-0699">rRNA-binding</keyword>
<keyword evidence="5 7" id="KW-0687">Ribonucleoprotein</keyword>
<proteinExistence type="inferred from homology"/>
<evidence type="ECO:0000256" key="6">
    <source>
        <dbReference type="ARBA" id="ARBA00035136"/>
    </source>
</evidence>
<evidence type="ECO:0000313" key="9">
    <source>
        <dbReference type="Proteomes" id="UP001065593"/>
    </source>
</evidence>